<feature type="transmembrane region" description="Helical" evidence="10">
    <location>
        <begin position="83"/>
        <end position="105"/>
    </location>
</feature>
<dbReference type="Pfam" id="PF04973">
    <property type="entry name" value="NMN_transporter"/>
    <property type="match status" value="1"/>
</dbReference>
<evidence type="ECO:0000256" key="9">
    <source>
        <dbReference type="ARBA" id="ARBA00023136"/>
    </source>
</evidence>
<dbReference type="EMBL" id="CP054160">
    <property type="protein sequence ID" value="QKJ59434.1"/>
    <property type="molecule type" value="Genomic_DNA"/>
</dbReference>
<evidence type="ECO:0000256" key="6">
    <source>
        <dbReference type="ARBA" id="ARBA00022475"/>
    </source>
</evidence>
<evidence type="ECO:0000256" key="10">
    <source>
        <dbReference type="SAM" id="Phobius"/>
    </source>
</evidence>
<evidence type="ECO:0000256" key="8">
    <source>
        <dbReference type="ARBA" id="ARBA00022989"/>
    </source>
</evidence>
<dbReference type="NCBIfam" id="TIGR01528">
    <property type="entry name" value="NMN_trans_PnuC"/>
    <property type="match status" value="1"/>
</dbReference>
<reference evidence="12" key="2">
    <citation type="submission" date="2022-06" db="EMBL/GenBank/DDBJ databases">
        <title>Genome sequences of seven Enterobacteriaceae strains isolated from Canadian wastewater treatment facilities.</title>
        <authorList>
            <person name="Huang H."/>
            <person name="Chmara J.T."/>
            <person name="Duceppe M.-O."/>
        </authorList>
    </citation>
    <scope>NUCLEOTIDE SEQUENCE</scope>
    <source>
        <strain evidence="12">HH13</strain>
    </source>
</reference>
<evidence type="ECO:0000313" key="11">
    <source>
        <dbReference type="EMBL" id="MDQ9128203.1"/>
    </source>
</evidence>
<feature type="transmembrane region" description="Helical" evidence="10">
    <location>
        <begin position="111"/>
        <end position="130"/>
    </location>
</feature>
<evidence type="ECO:0000256" key="4">
    <source>
        <dbReference type="ARBA" id="ARBA00017522"/>
    </source>
</evidence>
<evidence type="ECO:0000256" key="7">
    <source>
        <dbReference type="ARBA" id="ARBA00022692"/>
    </source>
</evidence>
<evidence type="ECO:0000313" key="13">
    <source>
        <dbReference type="Proteomes" id="UP000503464"/>
    </source>
</evidence>
<evidence type="ECO:0000256" key="1">
    <source>
        <dbReference type="ARBA" id="ARBA00002672"/>
    </source>
</evidence>
<gene>
    <name evidence="11" type="primary">pnuC</name>
    <name evidence="12" type="ORF">G9399_15230</name>
    <name evidence="11" type="ORF">RDT67_17395</name>
</gene>
<accession>A0A1Q5VBJ9</accession>
<dbReference type="EMBL" id="JAVIGA010000020">
    <property type="protein sequence ID" value="MDQ9128203.1"/>
    <property type="molecule type" value="Genomic_DNA"/>
</dbReference>
<dbReference type="RefSeq" id="WP_074030920.1">
    <property type="nucleotide sequence ID" value="NZ_CP054160.3"/>
</dbReference>
<dbReference type="PANTHER" id="PTHR36122">
    <property type="entry name" value="NICOTINAMIDE RIBOSIDE TRANSPORTER PNUC"/>
    <property type="match status" value="1"/>
</dbReference>
<dbReference type="Proteomes" id="UP001224622">
    <property type="component" value="Unassembled WGS sequence"/>
</dbReference>
<reference evidence="11" key="3">
    <citation type="submission" date="2023-08" db="EMBL/GenBank/DDBJ databases">
        <title>The Comparative Genomic Analysis of Yersiniaceae from Polar Regions.</title>
        <authorList>
            <person name="Goncharov A."/>
            <person name="Aslanov B."/>
            <person name="Kolodzhieva V."/>
            <person name="Azarov D."/>
            <person name="Mochov A."/>
            <person name="Lebedeva E."/>
        </authorList>
    </citation>
    <scope>NUCLEOTIDE SEQUENCE</scope>
    <source>
        <strain evidence="11">Vf</strain>
    </source>
</reference>
<dbReference type="AlphaFoldDB" id="A0A1Q5VBJ9"/>
<keyword evidence="8 10" id="KW-1133">Transmembrane helix</keyword>
<feature type="transmembrane region" description="Helical" evidence="10">
    <location>
        <begin position="54"/>
        <end position="71"/>
    </location>
</feature>
<dbReference type="GO" id="GO:0034257">
    <property type="term" value="F:nicotinamide riboside transmembrane transporter activity"/>
    <property type="evidence" value="ECO:0007669"/>
    <property type="project" value="InterPro"/>
</dbReference>
<sequence length="185" mass="21346">MSLIEIAASSTYAASVWMAARNNVHTWWIGIIGCLLYGWVFFSVQLYADVTLQLFFIASSIAGWVNWLTGNQGKAIHIRKTPGWLLGGFALAALLVSSCYAYVLHTYTNAWSPWLDSLIMTFSIMAQFMLMGRRIENWYVWLLVNTIAVPLYASRELYITAILYLIFWCNAWYGLYQWRQELKAR</sequence>
<name>A0A1Q5VBJ9_SERFO</name>
<protein>
    <recommendedName>
        <fullName evidence="4">Nicotinamide riboside transporter PnuC</fullName>
    </recommendedName>
</protein>
<comment type="similarity">
    <text evidence="3">Belongs to the nicotinamide ribonucleoside (NR) uptake permease (TC 4.B.1) family.</text>
</comment>
<dbReference type="PANTHER" id="PTHR36122:SF2">
    <property type="entry name" value="NICOTINAMIDE RIBOSIDE TRANSPORTER PNUC"/>
    <property type="match status" value="1"/>
</dbReference>
<keyword evidence="6" id="KW-1003">Cell membrane</keyword>
<evidence type="ECO:0000256" key="2">
    <source>
        <dbReference type="ARBA" id="ARBA00004651"/>
    </source>
</evidence>
<keyword evidence="5" id="KW-0813">Transport</keyword>
<evidence type="ECO:0000313" key="12">
    <source>
        <dbReference type="EMBL" id="QKJ59434.1"/>
    </source>
</evidence>
<proteinExistence type="inferred from homology"/>
<reference evidence="13" key="1">
    <citation type="submission" date="2020-03" db="EMBL/GenBank/DDBJ databases">
        <title>Genome sequences of seven Enterobacteriaceae strains isolated from Canadian wastewater treatment facilities.</title>
        <authorList>
            <person name="Huang H."/>
            <person name="Chmara J.T."/>
            <person name="Duceppe M.-O."/>
        </authorList>
    </citation>
    <scope>NUCLEOTIDE SEQUENCE [LARGE SCALE GENOMIC DNA]</scope>
    <source>
        <strain evidence="13">Biosolid 3</strain>
    </source>
</reference>
<organism evidence="11 14">
    <name type="scientific">Serratia fonticola</name>
    <dbReference type="NCBI Taxonomy" id="47917"/>
    <lineage>
        <taxon>Bacteria</taxon>
        <taxon>Pseudomonadati</taxon>
        <taxon>Pseudomonadota</taxon>
        <taxon>Gammaproteobacteria</taxon>
        <taxon>Enterobacterales</taxon>
        <taxon>Yersiniaceae</taxon>
        <taxon>Serratia</taxon>
    </lineage>
</organism>
<feature type="transmembrane region" description="Helical" evidence="10">
    <location>
        <begin position="159"/>
        <end position="176"/>
    </location>
</feature>
<feature type="transmembrane region" description="Helical" evidence="10">
    <location>
        <begin position="137"/>
        <end position="153"/>
    </location>
</feature>
<evidence type="ECO:0000256" key="5">
    <source>
        <dbReference type="ARBA" id="ARBA00022448"/>
    </source>
</evidence>
<dbReference type="InterPro" id="IPR006419">
    <property type="entry name" value="NMN_transpt_PnuC"/>
</dbReference>
<feature type="transmembrane region" description="Helical" evidence="10">
    <location>
        <begin position="27"/>
        <end position="48"/>
    </location>
</feature>
<dbReference type="GO" id="GO:0005886">
    <property type="term" value="C:plasma membrane"/>
    <property type="evidence" value="ECO:0007669"/>
    <property type="project" value="UniProtKB-SubCell"/>
</dbReference>
<keyword evidence="9 10" id="KW-0472">Membrane</keyword>
<evidence type="ECO:0000313" key="14">
    <source>
        <dbReference type="Proteomes" id="UP001224622"/>
    </source>
</evidence>
<evidence type="ECO:0000256" key="3">
    <source>
        <dbReference type="ARBA" id="ARBA00006669"/>
    </source>
</evidence>
<dbReference type="Proteomes" id="UP000503464">
    <property type="component" value="Chromosome"/>
</dbReference>
<keyword evidence="7 10" id="KW-0812">Transmembrane</keyword>
<comment type="subcellular location">
    <subcellularLocation>
        <location evidence="2">Cell membrane</location>
        <topology evidence="2">Multi-pass membrane protein</topology>
    </subcellularLocation>
</comment>
<comment type="function">
    <text evidence="1">Required for nicotinamide riboside transport across the inner membrane.</text>
</comment>